<sequence>MYGLRRTKLYCGPADVLSPCPGHVVEVVFDPRDEFCAARSRSKPTMSSEFVIPTDDEKATLKTLEKRTDPDALRIKRYLAMPDLSRTKGSPLKALVDRVKAVDTLKDFDDIKIPEVVPADVSFDLFNFPTDHPARSPSDTYYVDDENILRTHDTVMWYYYMNLPEVREKIERAEPLGVLCYGKVYRKDEIDSRHMNVFHQMGGLYMMPDKEKTLGLDDLKAVLTEIVQSIFGRDVIHRFNVDVFPYTDPSLEVEVQINGQWVEILGGGMPRREVMKNFGLTGYNSWAFGFGLERLAIIGMELPDIRLLWSTDPRVVKQLRLGQKYKEVSKYPPAMRDISFVVSNDFVPNNYFDLIRETVGDDMVEEVKLIDTYENTEKFGANKVSYAYRIVYRSREKTLTNEEVDALHKKLEDETRKQCGAEIR</sequence>
<dbReference type="STRING" id="1798507.A3A34_03715"/>
<evidence type="ECO:0000313" key="13">
    <source>
        <dbReference type="EMBL" id="OGG74899.1"/>
    </source>
</evidence>
<dbReference type="SUPFAM" id="SSF55681">
    <property type="entry name" value="Class II aaRS and biotin synthetases"/>
    <property type="match status" value="1"/>
</dbReference>
<dbReference type="PANTHER" id="PTHR11538">
    <property type="entry name" value="PHENYLALANYL-TRNA SYNTHETASE"/>
    <property type="match status" value="1"/>
</dbReference>
<reference evidence="13 14" key="1">
    <citation type="journal article" date="2016" name="Nat. Commun.">
        <title>Thousands of microbial genomes shed light on interconnected biogeochemical processes in an aquifer system.</title>
        <authorList>
            <person name="Anantharaman K."/>
            <person name="Brown C.T."/>
            <person name="Hug L.A."/>
            <person name="Sharon I."/>
            <person name="Castelle C.J."/>
            <person name="Probst A.J."/>
            <person name="Thomas B.C."/>
            <person name="Singh A."/>
            <person name="Wilkins M.J."/>
            <person name="Karaoz U."/>
            <person name="Brodie E.L."/>
            <person name="Williams K.H."/>
            <person name="Hubbard S.S."/>
            <person name="Banfield J.F."/>
        </authorList>
    </citation>
    <scope>NUCLEOTIDE SEQUENCE [LARGE SCALE GENOMIC DNA]</scope>
</reference>
<dbReference type="InterPro" id="IPR006195">
    <property type="entry name" value="aa-tRNA-synth_II"/>
</dbReference>
<evidence type="ECO:0000256" key="3">
    <source>
        <dbReference type="ARBA" id="ARBA00022598"/>
    </source>
</evidence>
<name>A0A1F6EMN5_9BACT</name>
<dbReference type="InterPro" id="IPR045864">
    <property type="entry name" value="aa-tRNA-synth_II/BPL/LPL"/>
</dbReference>
<protein>
    <recommendedName>
        <fullName evidence="2">phenylalanine--tRNA ligase</fullName>
        <ecNumber evidence="2">6.1.1.20</ecNumber>
    </recommendedName>
    <alternativeName>
        <fullName evidence="9">Phenylalanyl-tRNA synthetase</fullName>
    </alternativeName>
</protein>
<evidence type="ECO:0000256" key="10">
    <source>
        <dbReference type="ARBA" id="ARBA00049255"/>
    </source>
</evidence>
<dbReference type="PROSITE" id="PS50862">
    <property type="entry name" value="AA_TRNA_LIGASE_II"/>
    <property type="match status" value="1"/>
</dbReference>
<dbReference type="GO" id="GO:0004826">
    <property type="term" value="F:phenylalanine-tRNA ligase activity"/>
    <property type="evidence" value="ECO:0007669"/>
    <property type="project" value="UniProtKB-EC"/>
</dbReference>
<evidence type="ECO:0000256" key="5">
    <source>
        <dbReference type="ARBA" id="ARBA00022840"/>
    </source>
</evidence>
<comment type="similarity">
    <text evidence="1">Belongs to the class-II aminoacyl-tRNA synthetase family.</text>
</comment>
<dbReference type="GO" id="GO:0000049">
    <property type="term" value="F:tRNA binding"/>
    <property type="evidence" value="ECO:0007669"/>
    <property type="project" value="InterPro"/>
</dbReference>
<dbReference type="InterPro" id="IPR036690">
    <property type="entry name" value="Fdx_antiC-bd_sf"/>
</dbReference>
<feature type="domain" description="Aminoacyl-transfer RNA synthetases class-II family profile" evidence="11">
    <location>
        <begin position="93"/>
        <end position="313"/>
    </location>
</feature>
<dbReference type="PROSITE" id="PS51447">
    <property type="entry name" value="FDX_ACB"/>
    <property type="match status" value="1"/>
</dbReference>
<dbReference type="Proteomes" id="UP000178587">
    <property type="component" value="Unassembled WGS sequence"/>
</dbReference>
<gene>
    <name evidence="13" type="ORF">A3A34_03715</name>
</gene>
<dbReference type="GO" id="GO:0005737">
    <property type="term" value="C:cytoplasm"/>
    <property type="evidence" value="ECO:0007669"/>
    <property type="project" value="TreeGrafter"/>
</dbReference>
<evidence type="ECO:0000256" key="1">
    <source>
        <dbReference type="ARBA" id="ARBA00008226"/>
    </source>
</evidence>
<evidence type="ECO:0000259" key="11">
    <source>
        <dbReference type="PROSITE" id="PS50862"/>
    </source>
</evidence>
<evidence type="ECO:0000259" key="12">
    <source>
        <dbReference type="PROSITE" id="PS51447"/>
    </source>
</evidence>
<keyword evidence="4" id="KW-0547">Nucleotide-binding</keyword>
<feature type="domain" description="FDX-ACB" evidence="12">
    <location>
        <begin position="329"/>
        <end position="424"/>
    </location>
</feature>
<evidence type="ECO:0000256" key="7">
    <source>
        <dbReference type="ARBA" id="ARBA00022946"/>
    </source>
</evidence>
<keyword evidence="3" id="KW-0436">Ligase</keyword>
<keyword evidence="7" id="KW-0809">Transit peptide</keyword>
<comment type="catalytic activity">
    <reaction evidence="10">
        <text>tRNA(Phe) + L-phenylalanine + ATP = L-phenylalanyl-tRNA(Phe) + AMP + diphosphate + H(+)</text>
        <dbReference type="Rhea" id="RHEA:19413"/>
        <dbReference type="Rhea" id="RHEA-COMP:9668"/>
        <dbReference type="Rhea" id="RHEA-COMP:9699"/>
        <dbReference type="ChEBI" id="CHEBI:15378"/>
        <dbReference type="ChEBI" id="CHEBI:30616"/>
        <dbReference type="ChEBI" id="CHEBI:33019"/>
        <dbReference type="ChEBI" id="CHEBI:58095"/>
        <dbReference type="ChEBI" id="CHEBI:78442"/>
        <dbReference type="ChEBI" id="CHEBI:78531"/>
        <dbReference type="ChEBI" id="CHEBI:456215"/>
        <dbReference type="EC" id="6.1.1.20"/>
    </reaction>
</comment>
<dbReference type="PANTHER" id="PTHR11538:SF41">
    <property type="entry name" value="PHENYLALANINE--TRNA LIGASE, MITOCHONDRIAL"/>
    <property type="match status" value="1"/>
</dbReference>
<evidence type="ECO:0000256" key="4">
    <source>
        <dbReference type="ARBA" id="ARBA00022741"/>
    </source>
</evidence>
<keyword evidence="5" id="KW-0067">ATP-binding</keyword>
<comment type="caution">
    <text evidence="13">The sequence shown here is derived from an EMBL/GenBank/DDBJ whole genome shotgun (WGS) entry which is preliminary data.</text>
</comment>
<dbReference type="Pfam" id="PF01409">
    <property type="entry name" value="tRNA-synt_2d"/>
    <property type="match status" value="1"/>
</dbReference>
<dbReference type="GO" id="GO:0006432">
    <property type="term" value="P:phenylalanyl-tRNA aminoacylation"/>
    <property type="evidence" value="ECO:0007669"/>
    <property type="project" value="TreeGrafter"/>
</dbReference>
<dbReference type="EMBL" id="MFLU01000011">
    <property type="protein sequence ID" value="OGG74899.1"/>
    <property type="molecule type" value="Genomic_DNA"/>
</dbReference>
<dbReference type="EC" id="6.1.1.20" evidence="2"/>
<dbReference type="Gene3D" id="3.30.70.380">
    <property type="entry name" value="Ferrodoxin-fold anticodon-binding domain"/>
    <property type="match status" value="1"/>
</dbReference>
<dbReference type="AlphaFoldDB" id="A0A1F6EMN5"/>
<evidence type="ECO:0000256" key="8">
    <source>
        <dbReference type="ARBA" id="ARBA00023146"/>
    </source>
</evidence>
<organism evidence="13 14">
    <name type="scientific">Candidatus Kaiserbacteria bacterium RIFCSPLOWO2_01_FULL_50_24</name>
    <dbReference type="NCBI Taxonomy" id="1798507"/>
    <lineage>
        <taxon>Bacteria</taxon>
        <taxon>Candidatus Kaiseribacteriota</taxon>
    </lineage>
</organism>
<dbReference type="InterPro" id="IPR002319">
    <property type="entry name" value="Phenylalanyl-tRNA_Synthase"/>
</dbReference>
<dbReference type="Gene3D" id="3.30.930.10">
    <property type="entry name" value="Bira Bifunctional Protein, Domain 2"/>
    <property type="match status" value="1"/>
</dbReference>
<keyword evidence="6" id="KW-0648">Protein biosynthesis</keyword>
<evidence type="ECO:0000256" key="2">
    <source>
        <dbReference type="ARBA" id="ARBA00012814"/>
    </source>
</evidence>
<keyword evidence="8" id="KW-0030">Aminoacyl-tRNA synthetase</keyword>
<accession>A0A1F6EMN5</accession>
<proteinExistence type="inferred from homology"/>
<dbReference type="SMART" id="SM00896">
    <property type="entry name" value="FDX-ACB"/>
    <property type="match status" value="1"/>
</dbReference>
<dbReference type="InterPro" id="IPR005121">
    <property type="entry name" value="Fdx_antiC-bd"/>
</dbReference>
<evidence type="ECO:0000256" key="9">
    <source>
        <dbReference type="ARBA" id="ARBA00031194"/>
    </source>
</evidence>
<evidence type="ECO:0000313" key="14">
    <source>
        <dbReference type="Proteomes" id="UP000178587"/>
    </source>
</evidence>
<dbReference type="SUPFAM" id="SSF54991">
    <property type="entry name" value="Anticodon-binding domain of PheRS"/>
    <property type="match status" value="1"/>
</dbReference>
<dbReference type="GO" id="GO:0005524">
    <property type="term" value="F:ATP binding"/>
    <property type="evidence" value="ECO:0007669"/>
    <property type="project" value="UniProtKB-KW"/>
</dbReference>
<evidence type="ECO:0000256" key="6">
    <source>
        <dbReference type="ARBA" id="ARBA00022917"/>
    </source>
</evidence>
<dbReference type="Pfam" id="PF03147">
    <property type="entry name" value="FDX-ACB"/>
    <property type="match status" value="1"/>
</dbReference>